<protein>
    <submittedName>
        <fullName evidence="1">Uncharacterized protein</fullName>
    </submittedName>
</protein>
<evidence type="ECO:0000313" key="1">
    <source>
        <dbReference type="EMBL" id="KAI5683684.1"/>
    </source>
</evidence>
<name>A0ACC0CFW5_CATRO</name>
<comment type="caution">
    <text evidence="1">The sequence shown here is derived from an EMBL/GenBank/DDBJ whole genome shotgun (WGS) entry which is preliminary data.</text>
</comment>
<evidence type="ECO:0000313" key="2">
    <source>
        <dbReference type="Proteomes" id="UP001060085"/>
    </source>
</evidence>
<reference evidence="2" key="1">
    <citation type="journal article" date="2023" name="Nat. Plants">
        <title>Single-cell RNA sequencing provides a high-resolution roadmap for understanding the multicellular compartmentation of specialized metabolism.</title>
        <authorList>
            <person name="Sun S."/>
            <person name="Shen X."/>
            <person name="Li Y."/>
            <person name="Li Y."/>
            <person name="Wang S."/>
            <person name="Li R."/>
            <person name="Zhang H."/>
            <person name="Shen G."/>
            <person name="Guo B."/>
            <person name="Wei J."/>
            <person name="Xu J."/>
            <person name="St-Pierre B."/>
            <person name="Chen S."/>
            <person name="Sun C."/>
        </authorList>
    </citation>
    <scope>NUCLEOTIDE SEQUENCE [LARGE SCALE GENOMIC DNA]</scope>
</reference>
<dbReference type="EMBL" id="CM044701">
    <property type="protein sequence ID" value="KAI5683684.1"/>
    <property type="molecule type" value="Genomic_DNA"/>
</dbReference>
<keyword evidence="2" id="KW-1185">Reference proteome</keyword>
<organism evidence="1 2">
    <name type="scientific">Catharanthus roseus</name>
    <name type="common">Madagascar periwinkle</name>
    <name type="synonym">Vinca rosea</name>
    <dbReference type="NCBI Taxonomy" id="4058"/>
    <lineage>
        <taxon>Eukaryota</taxon>
        <taxon>Viridiplantae</taxon>
        <taxon>Streptophyta</taxon>
        <taxon>Embryophyta</taxon>
        <taxon>Tracheophyta</taxon>
        <taxon>Spermatophyta</taxon>
        <taxon>Magnoliopsida</taxon>
        <taxon>eudicotyledons</taxon>
        <taxon>Gunneridae</taxon>
        <taxon>Pentapetalae</taxon>
        <taxon>asterids</taxon>
        <taxon>lamiids</taxon>
        <taxon>Gentianales</taxon>
        <taxon>Apocynaceae</taxon>
        <taxon>Rauvolfioideae</taxon>
        <taxon>Vinceae</taxon>
        <taxon>Catharanthinae</taxon>
        <taxon>Catharanthus</taxon>
    </lineage>
</organism>
<sequence length="154" mass="17717">MSPGEADSSRPNDVFGQVLGKEKCNFMYKYRFSSNEGMSEGNELPSKRSSSRIMDEQRKELEKMNEKSEKQKHINEDQENCVKELNTIVTQLTIYPFFMVFMLVGSHISLKNFEDLTKIVTTRYLVSSNPTKLVGSHELGPNFVEVVTFIYHCC</sequence>
<proteinExistence type="predicted"/>
<gene>
    <name evidence="1" type="ORF">M9H77_04912</name>
</gene>
<accession>A0ACC0CFW5</accession>
<dbReference type="Proteomes" id="UP001060085">
    <property type="component" value="Linkage Group LG01"/>
</dbReference>